<organism evidence="2 3">
    <name type="scientific">Rubrivirga litoralis</name>
    <dbReference type="NCBI Taxonomy" id="3075598"/>
    <lineage>
        <taxon>Bacteria</taxon>
        <taxon>Pseudomonadati</taxon>
        <taxon>Rhodothermota</taxon>
        <taxon>Rhodothermia</taxon>
        <taxon>Rhodothermales</taxon>
        <taxon>Rubricoccaceae</taxon>
        <taxon>Rubrivirga</taxon>
    </lineage>
</organism>
<gene>
    <name evidence="2" type="ORF">RM540_07010</name>
</gene>
<dbReference type="InterPro" id="IPR007235">
    <property type="entry name" value="Glyco_trans_28_C"/>
</dbReference>
<evidence type="ECO:0000313" key="3">
    <source>
        <dbReference type="Proteomes" id="UP001267426"/>
    </source>
</evidence>
<comment type="caution">
    <text evidence="2">The sequence shown here is derived from an EMBL/GenBank/DDBJ whole genome shotgun (WGS) entry which is preliminary data.</text>
</comment>
<feature type="domain" description="Glycosyl transferase family 28 C-terminal" evidence="1">
    <location>
        <begin position="247"/>
        <end position="298"/>
    </location>
</feature>
<proteinExistence type="predicted"/>
<name>A0ABU3BQD3_9BACT</name>
<dbReference type="Proteomes" id="UP001267426">
    <property type="component" value="Unassembled WGS sequence"/>
</dbReference>
<dbReference type="Pfam" id="PF04101">
    <property type="entry name" value="Glyco_tran_28_C"/>
    <property type="match status" value="1"/>
</dbReference>
<dbReference type="PANTHER" id="PTHR21015">
    <property type="entry name" value="UDP-N-ACETYLGLUCOSAMINE--N-ACETYLMURAMYL-(PENTAPEPTIDE) PYROPHOSPHORYL-UNDECAPRENOL N-ACETYLGLUCOSAMINE TRANSFERASE 1"/>
    <property type="match status" value="1"/>
</dbReference>
<protein>
    <submittedName>
        <fullName evidence="2">Glycosyltransferase</fullName>
    </submittedName>
</protein>
<dbReference type="PANTHER" id="PTHR21015:SF22">
    <property type="entry name" value="GLYCOSYLTRANSFERASE"/>
    <property type="match status" value="1"/>
</dbReference>
<dbReference type="SUPFAM" id="SSF53756">
    <property type="entry name" value="UDP-Glycosyltransferase/glycogen phosphorylase"/>
    <property type="match status" value="1"/>
</dbReference>
<accession>A0ABU3BQD3</accession>
<sequence>MRLAYYAGHHGRGHVTRAAAVLAHVRAEATLFTSAEPPPLPDGVACVRLPPDDPEAGSGGAERVSPEPFHYAPVGHGGVRQRMAQIAAWAAEGPGALVADVSVEVATLGRLLSLPVVIVRQHGARWDGPHRTAYGLAERLLAPFPPSLEEPDAPAWVREKTAYVGGFSRFDGRPAPPRSRGARRVVVLGGGGAGGAASGRAWGPGDLAAAARATPRWRWTVLGAATPPGSPDTLEGAGWVADPWTHLASASVVVATAGHNAVMEAAAAGRPLVVVPEPRPFDEQARKAAALDRIGAAVACPRWPEPAAWPALLDRALGCDTAPLRALADGGGAARAAAVLDDVARGAG</sequence>
<dbReference type="Gene3D" id="3.40.50.2000">
    <property type="entry name" value="Glycogen Phosphorylase B"/>
    <property type="match status" value="1"/>
</dbReference>
<dbReference type="EMBL" id="JAVRHT010000013">
    <property type="protein sequence ID" value="MDT0631499.1"/>
    <property type="molecule type" value="Genomic_DNA"/>
</dbReference>
<keyword evidence="3" id="KW-1185">Reference proteome</keyword>
<dbReference type="RefSeq" id="WP_311662842.1">
    <property type="nucleotide sequence ID" value="NZ_JAVRHT010000013.1"/>
</dbReference>
<evidence type="ECO:0000313" key="2">
    <source>
        <dbReference type="EMBL" id="MDT0631499.1"/>
    </source>
</evidence>
<evidence type="ECO:0000259" key="1">
    <source>
        <dbReference type="Pfam" id="PF04101"/>
    </source>
</evidence>
<reference evidence="2 3" key="1">
    <citation type="submission" date="2023-09" db="EMBL/GenBank/DDBJ databases">
        <authorList>
            <person name="Rey-Velasco X."/>
        </authorList>
    </citation>
    <scope>NUCLEOTIDE SEQUENCE [LARGE SCALE GENOMIC DNA]</scope>
    <source>
        <strain evidence="2 3">F394</strain>
    </source>
</reference>